<reference evidence="3 4" key="1">
    <citation type="journal article" date="2011" name="J. Microbiol.">
        <title>Bacillus kyonggiensis sp. nov., isolated from soil of a lettuce field.</title>
        <authorList>
            <person name="Dong K."/>
            <person name="Lee S."/>
        </authorList>
    </citation>
    <scope>NUCLEOTIDE SEQUENCE [LARGE SCALE GENOMIC DNA]</scope>
    <source>
        <strain evidence="3 4">NB22</strain>
    </source>
</reference>
<name>A0A4U1D327_9BACI</name>
<dbReference type="Gene3D" id="3.40.190.10">
    <property type="entry name" value="Periplasmic binding protein-like II"/>
    <property type="match status" value="1"/>
</dbReference>
<dbReference type="OrthoDB" id="9801163at2"/>
<comment type="caution">
    <text evidence="3">The sequence shown here is derived from an EMBL/GenBank/DDBJ whole genome shotgun (WGS) entry which is preliminary data.</text>
</comment>
<protein>
    <submittedName>
        <fullName evidence="3">Glycine/betaine ABC transporter substrate-binding protein</fullName>
    </submittedName>
</protein>
<gene>
    <name evidence="3" type="ORF">FA727_11770</name>
</gene>
<dbReference type="EMBL" id="SWBM01000002">
    <property type="protein sequence ID" value="TKC16742.1"/>
    <property type="molecule type" value="Genomic_DNA"/>
</dbReference>
<dbReference type="Proteomes" id="UP000307756">
    <property type="component" value="Unassembled WGS sequence"/>
</dbReference>
<dbReference type="SUPFAM" id="SSF53850">
    <property type="entry name" value="Periplasmic binding protein-like II"/>
    <property type="match status" value="1"/>
</dbReference>
<evidence type="ECO:0000313" key="4">
    <source>
        <dbReference type="Proteomes" id="UP000307756"/>
    </source>
</evidence>
<keyword evidence="1" id="KW-0732">Signal</keyword>
<keyword evidence="4" id="KW-1185">Reference proteome</keyword>
<accession>A0A4U1D327</accession>
<evidence type="ECO:0000259" key="2">
    <source>
        <dbReference type="Pfam" id="PF04069"/>
    </source>
</evidence>
<evidence type="ECO:0000313" key="3">
    <source>
        <dbReference type="EMBL" id="TKC16742.1"/>
    </source>
</evidence>
<proteinExistence type="predicted"/>
<dbReference type="PROSITE" id="PS51257">
    <property type="entry name" value="PROKAR_LIPOPROTEIN"/>
    <property type="match status" value="1"/>
</dbReference>
<sequence length="301" mass="33340">MKKLISMVVAAFLLFGLAACGNNGGEAEPGKIVISGKEFTEQVILTHILAEYLKANTDLEVEVKESLGGVFVLQEAMKQGDIDMYVEYTGTGYLNVLKNEYKPSQSPDEIYESTKKGYAEEFNVAWLEPLGFNNTYALGLRGELAKELGLKTYSDLAAHASDLSFGADPEFFERGDGFDALAEAYGYKFAAKKNIDPDLQYTAAKDGEIDIITAFSTDARIDQYNLTILEDDKEFFPPYYAAPIVRQEVLDANEGLEETINKLAGILSDEKMRELNGQVNLDKKQPKDIAIEFLQSEGLIE</sequence>
<dbReference type="CDD" id="cd13528">
    <property type="entry name" value="PBP2_osmoprotectants"/>
    <property type="match status" value="1"/>
</dbReference>
<dbReference type="InterPro" id="IPR007210">
    <property type="entry name" value="ABC_Gly_betaine_transp_sub-bd"/>
</dbReference>
<dbReference type="GO" id="GO:0043190">
    <property type="term" value="C:ATP-binding cassette (ABC) transporter complex"/>
    <property type="evidence" value="ECO:0007669"/>
    <property type="project" value="InterPro"/>
</dbReference>
<dbReference type="Gene3D" id="3.40.190.120">
    <property type="entry name" value="Osmoprotection protein (prox), domain 2"/>
    <property type="match status" value="1"/>
</dbReference>
<dbReference type="GO" id="GO:0022857">
    <property type="term" value="F:transmembrane transporter activity"/>
    <property type="evidence" value="ECO:0007669"/>
    <property type="project" value="InterPro"/>
</dbReference>
<dbReference type="AlphaFoldDB" id="A0A4U1D327"/>
<feature type="domain" description="ABC-type glycine betaine transport system substrate-binding" evidence="2">
    <location>
        <begin position="31"/>
        <end position="295"/>
    </location>
</feature>
<feature type="signal peptide" evidence="1">
    <location>
        <begin position="1"/>
        <end position="21"/>
    </location>
</feature>
<evidence type="ECO:0000256" key="1">
    <source>
        <dbReference type="SAM" id="SignalP"/>
    </source>
</evidence>
<organism evidence="3 4">
    <name type="scientific">Robertmurraya kyonggiensis</name>
    <dbReference type="NCBI Taxonomy" id="1037680"/>
    <lineage>
        <taxon>Bacteria</taxon>
        <taxon>Bacillati</taxon>
        <taxon>Bacillota</taxon>
        <taxon>Bacilli</taxon>
        <taxon>Bacillales</taxon>
        <taxon>Bacillaceae</taxon>
        <taxon>Robertmurraya</taxon>
    </lineage>
</organism>
<feature type="chain" id="PRO_5039577453" evidence="1">
    <location>
        <begin position="22"/>
        <end position="301"/>
    </location>
</feature>
<dbReference type="Pfam" id="PF04069">
    <property type="entry name" value="OpuAC"/>
    <property type="match status" value="1"/>
</dbReference>